<gene>
    <name evidence="1" type="ORF">SAMN05216463_103113</name>
</gene>
<dbReference type="Pfam" id="PF05013">
    <property type="entry name" value="FGase"/>
    <property type="match status" value="1"/>
</dbReference>
<protein>
    <submittedName>
        <fullName evidence="1">N-formylglutamate amidohydrolase</fullName>
    </submittedName>
</protein>
<dbReference type="InterPro" id="IPR007709">
    <property type="entry name" value="N-FG_amidohydro"/>
</dbReference>
<organism evidence="1 2">
    <name type="scientific">Xylanibacter ruminicola</name>
    <name type="common">Prevotella ruminicola</name>
    <dbReference type="NCBI Taxonomy" id="839"/>
    <lineage>
        <taxon>Bacteria</taxon>
        <taxon>Pseudomonadati</taxon>
        <taxon>Bacteroidota</taxon>
        <taxon>Bacteroidia</taxon>
        <taxon>Bacteroidales</taxon>
        <taxon>Prevotellaceae</taxon>
        <taxon>Xylanibacter</taxon>
    </lineage>
</organism>
<dbReference type="GO" id="GO:0016787">
    <property type="term" value="F:hydrolase activity"/>
    <property type="evidence" value="ECO:0007669"/>
    <property type="project" value="UniProtKB-KW"/>
</dbReference>
<name>A0A1M6SCN2_XYLRU</name>
<evidence type="ECO:0000313" key="1">
    <source>
        <dbReference type="EMBL" id="SHK42399.1"/>
    </source>
</evidence>
<dbReference type="Gene3D" id="3.40.630.40">
    <property type="entry name" value="Zn-dependent exopeptidases"/>
    <property type="match status" value="1"/>
</dbReference>
<dbReference type="RefSeq" id="WP_073204936.1">
    <property type="nucleotide sequence ID" value="NZ_FRBD01000003.1"/>
</dbReference>
<keyword evidence="1" id="KW-0378">Hydrolase</keyword>
<dbReference type="Proteomes" id="UP000184130">
    <property type="component" value="Unassembled WGS sequence"/>
</dbReference>
<reference evidence="1 2" key="1">
    <citation type="submission" date="2016-11" db="EMBL/GenBank/DDBJ databases">
        <authorList>
            <person name="Jaros S."/>
            <person name="Januszkiewicz K."/>
            <person name="Wedrychowicz H."/>
        </authorList>
    </citation>
    <scope>NUCLEOTIDE SEQUENCE [LARGE SCALE GENOMIC DNA]</scope>
    <source>
        <strain evidence="1 2">KHT3</strain>
    </source>
</reference>
<proteinExistence type="predicted"/>
<dbReference type="SUPFAM" id="SSF53187">
    <property type="entry name" value="Zn-dependent exopeptidases"/>
    <property type="match status" value="1"/>
</dbReference>
<evidence type="ECO:0000313" key="2">
    <source>
        <dbReference type="Proteomes" id="UP000184130"/>
    </source>
</evidence>
<dbReference type="EMBL" id="FRBD01000003">
    <property type="protein sequence ID" value="SHK42399.1"/>
    <property type="molecule type" value="Genomic_DNA"/>
</dbReference>
<accession>A0A1M6SCN2</accession>
<dbReference type="OrthoDB" id="8716700at2"/>
<dbReference type="AlphaFoldDB" id="A0A1M6SCN2"/>
<sequence>MQYKRIVLNEPHASIEGLYDNQLSFWNIDERFINDIVLKWTDWHTDFLFHGYRSEKIRTVRFPYSRFIVDAERLWDDPLEQHGQGIVYKQFDGYTRTVPEENEAQLLGLWHWHQQRLRENLCEGALLLDCHSFPSEMSDVDICIGFNEDWSTPHKDTLELAVNLFEDNGYKVGINEPYSNSETPDCPFSYQSMMLEVNKRAYMEDSSLHLRQNTKFKCNVRAVFQTLLSELNMG</sequence>